<keyword evidence="3" id="KW-0472">Membrane</keyword>
<dbReference type="AlphaFoldDB" id="A0A8H6RMC1"/>
<feature type="compositionally biased region" description="Low complexity" evidence="2">
    <location>
        <begin position="67"/>
        <end position="78"/>
    </location>
</feature>
<dbReference type="OrthoDB" id="3687641at2759"/>
<keyword evidence="3" id="KW-1133">Transmembrane helix</keyword>
<feature type="region of interest" description="Disordered" evidence="2">
    <location>
        <begin position="63"/>
        <end position="84"/>
    </location>
</feature>
<organism evidence="4 5">
    <name type="scientific">Pseudocercospora fuligena</name>
    <dbReference type="NCBI Taxonomy" id="685502"/>
    <lineage>
        <taxon>Eukaryota</taxon>
        <taxon>Fungi</taxon>
        <taxon>Dikarya</taxon>
        <taxon>Ascomycota</taxon>
        <taxon>Pezizomycotina</taxon>
        <taxon>Dothideomycetes</taxon>
        <taxon>Dothideomycetidae</taxon>
        <taxon>Mycosphaerellales</taxon>
        <taxon>Mycosphaerellaceae</taxon>
        <taxon>Pseudocercospora</taxon>
    </lineage>
</organism>
<evidence type="ECO:0000313" key="4">
    <source>
        <dbReference type="EMBL" id="KAF7193743.1"/>
    </source>
</evidence>
<accession>A0A8H6RMC1</accession>
<dbReference type="PANTHER" id="PTHR33365">
    <property type="entry name" value="YALI0B05434P"/>
    <property type="match status" value="1"/>
</dbReference>
<keyword evidence="3" id="KW-0812">Transmembrane</keyword>
<comment type="similarity">
    <text evidence="1">Belongs to the ustYa family.</text>
</comment>
<evidence type="ECO:0008006" key="6">
    <source>
        <dbReference type="Google" id="ProtNLM"/>
    </source>
</evidence>
<dbReference type="Proteomes" id="UP000660729">
    <property type="component" value="Unassembled WGS sequence"/>
</dbReference>
<dbReference type="PANTHER" id="PTHR33365:SF7">
    <property type="entry name" value="TAT PATHWAY SIGNAL SEQUENCE"/>
    <property type="match status" value="1"/>
</dbReference>
<feature type="transmembrane region" description="Helical" evidence="3">
    <location>
        <begin position="37"/>
        <end position="58"/>
    </location>
</feature>
<dbReference type="Pfam" id="PF11807">
    <property type="entry name" value="UstYa"/>
    <property type="match status" value="1"/>
</dbReference>
<evidence type="ECO:0000256" key="3">
    <source>
        <dbReference type="SAM" id="Phobius"/>
    </source>
</evidence>
<comment type="caution">
    <text evidence="4">The sequence shown here is derived from an EMBL/GenBank/DDBJ whole genome shotgun (WGS) entry which is preliminary data.</text>
</comment>
<proteinExistence type="inferred from homology"/>
<dbReference type="GO" id="GO:0043386">
    <property type="term" value="P:mycotoxin biosynthetic process"/>
    <property type="evidence" value="ECO:0007669"/>
    <property type="project" value="InterPro"/>
</dbReference>
<keyword evidence="5" id="KW-1185">Reference proteome</keyword>
<evidence type="ECO:0000313" key="5">
    <source>
        <dbReference type="Proteomes" id="UP000660729"/>
    </source>
</evidence>
<evidence type="ECO:0000256" key="1">
    <source>
        <dbReference type="ARBA" id="ARBA00035112"/>
    </source>
</evidence>
<protein>
    <recommendedName>
        <fullName evidence="6">DUF3328 domain-containing protein</fullName>
    </recommendedName>
</protein>
<sequence length="274" mass="31362">MATTKHDEEKPFLQTIDEEYVPQNAPKRRTWTSLSTFHYILFVIHAAFIAANVGLFVLNTYGEEPSSKSASSTTSKVSLARDEVEDPYSPAHAIIKHEIRTLDLEPEDSPFLGLPRREVDEAWSDLLAPSMVEISKREMHTMNKTSVKVKDSEGYVGYYEVFHQLHCLKRMYQMNYKEHYPDLLNSGRLTVPHWEHCLEVLRQGVMCKPDLTLNTVVWDAEAPTGLHGYTGHARKCVNWDSFKAFADQSRIPAPLEDYVVPHDQPGNVGPFEWE</sequence>
<reference evidence="4" key="1">
    <citation type="submission" date="2020-04" db="EMBL/GenBank/DDBJ databases">
        <title>Draft genome resource of the tomato pathogen Pseudocercospora fuligena.</title>
        <authorList>
            <person name="Zaccaron A."/>
        </authorList>
    </citation>
    <scope>NUCLEOTIDE SEQUENCE</scope>
    <source>
        <strain evidence="4">PF001</strain>
    </source>
</reference>
<name>A0A8H6RMC1_9PEZI</name>
<evidence type="ECO:0000256" key="2">
    <source>
        <dbReference type="SAM" id="MobiDB-lite"/>
    </source>
</evidence>
<gene>
    <name evidence="4" type="ORF">HII31_04910</name>
</gene>
<dbReference type="InterPro" id="IPR021765">
    <property type="entry name" value="UstYa-like"/>
</dbReference>
<dbReference type="EMBL" id="JABCIY010000073">
    <property type="protein sequence ID" value="KAF7193743.1"/>
    <property type="molecule type" value="Genomic_DNA"/>
</dbReference>